<sequence>MSNLQTIPGIGKSSVELLEAAGFLDEASLAKAGLDQLVAELERANSILKIAKRAPRRAEVEKWLSAARERVGIEEPEETDEPVAPLVAVNYEENPEVAVMLAKAPAAQPLPPKLLIESQLAVSDIPPAVLLNRVVGDLDVRVSETAASKPTKLPVSGASAVQLGDAPAPRRDIDASRIRSIADVAPMASKPGTSSATSGNGDDRVALIRAPREGTNKGRNPESRFYIRGVLHTHPFQVMFGAFVTLVMMVVLPLAIVAAGLLLLSDMRPESFGWVPKWFLAFPIALPVTGLAYLIWGVGAGKRRICGQRLFVPKNCRKNAKAHHVKGIGYIIPTALHMLVFRWFRCTYCGTPVRLKE</sequence>
<gene>
    <name evidence="4" type="ORF">KBB96_01840</name>
</gene>
<dbReference type="Proteomes" id="UP000676169">
    <property type="component" value="Chromosome"/>
</dbReference>
<evidence type="ECO:0000256" key="1">
    <source>
        <dbReference type="SAM" id="Coils"/>
    </source>
</evidence>
<protein>
    <submittedName>
        <fullName evidence="4">DUF4332 domain-containing protein</fullName>
    </submittedName>
</protein>
<dbReference type="AlphaFoldDB" id="A0A975J095"/>
<evidence type="ECO:0000313" key="4">
    <source>
        <dbReference type="EMBL" id="QUE51647.1"/>
    </source>
</evidence>
<accession>A0A975J095</accession>
<keyword evidence="2" id="KW-1133">Transmembrane helix</keyword>
<keyword evidence="1" id="KW-0175">Coiled coil</keyword>
<organism evidence="4 5">
    <name type="scientific">Luteolibacter ambystomatis</name>
    <dbReference type="NCBI Taxonomy" id="2824561"/>
    <lineage>
        <taxon>Bacteria</taxon>
        <taxon>Pseudomonadati</taxon>
        <taxon>Verrucomicrobiota</taxon>
        <taxon>Verrucomicrobiia</taxon>
        <taxon>Verrucomicrobiales</taxon>
        <taxon>Verrucomicrobiaceae</taxon>
        <taxon>Luteolibacter</taxon>
    </lineage>
</organism>
<evidence type="ECO:0000259" key="3">
    <source>
        <dbReference type="Pfam" id="PF14229"/>
    </source>
</evidence>
<name>A0A975J095_9BACT</name>
<keyword evidence="2" id="KW-0812">Transmembrane</keyword>
<reference evidence="4" key="1">
    <citation type="submission" date="2021-04" db="EMBL/GenBank/DDBJ databases">
        <title>Luteolibacter sp. 32A isolated from the skin of an Anderson's salamander (Ambystoma andersonii).</title>
        <authorList>
            <person name="Spergser J."/>
            <person name="Busse H.-J."/>
        </authorList>
    </citation>
    <scope>NUCLEOTIDE SEQUENCE</scope>
    <source>
        <strain evidence="4">32A</strain>
    </source>
</reference>
<dbReference type="Pfam" id="PF14229">
    <property type="entry name" value="DUF4332"/>
    <property type="match status" value="1"/>
</dbReference>
<evidence type="ECO:0000313" key="5">
    <source>
        <dbReference type="Proteomes" id="UP000676169"/>
    </source>
</evidence>
<dbReference type="KEGG" id="lamb:KBB96_01840"/>
<evidence type="ECO:0000256" key="2">
    <source>
        <dbReference type="SAM" id="Phobius"/>
    </source>
</evidence>
<dbReference type="InterPro" id="IPR025567">
    <property type="entry name" value="DUF4332"/>
</dbReference>
<feature type="transmembrane region" description="Helical" evidence="2">
    <location>
        <begin position="238"/>
        <end position="263"/>
    </location>
</feature>
<keyword evidence="2" id="KW-0472">Membrane</keyword>
<dbReference type="EMBL" id="CP073100">
    <property type="protein sequence ID" value="QUE51647.1"/>
    <property type="molecule type" value="Genomic_DNA"/>
</dbReference>
<keyword evidence="5" id="KW-1185">Reference proteome</keyword>
<dbReference type="RefSeq" id="WP_211631786.1">
    <property type="nucleotide sequence ID" value="NZ_CP073100.1"/>
</dbReference>
<proteinExistence type="predicted"/>
<feature type="transmembrane region" description="Helical" evidence="2">
    <location>
        <begin position="327"/>
        <end position="344"/>
    </location>
</feature>
<feature type="domain" description="DUF4332" evidence="3">
    <location>
        <begin position="3"/>
        <end position="69"/>
    </location>
</feature>
<feature type="transmembrane region" description="Helical" evidence="2">
    <location>
        <begin position="278"/>
        <end position="299"/>
    </location>
</feature>
<feature type="coiled-coil region" evidence="1">
    <location>
        <begin position="24"/>
        <end position="54"/>
    </location>
</feature>